<dbReference type="GO" id="GO:0020037">
    <property type="term" value="F:heme binding"/>
    <property type="evidence" value="ECO:0007669"/>
    <property type="project" value="UniProtKB-UniRule"/>
</dbReference>
<proteinExistence type="inferred from homology"/>
<dbReference type="PROSITE" id="PS00191">
    <property type="entry name" value="CYTOCHROME_B5_1"/>
    <property type="match status" value="1"/>
</dbReference>
<evidence type="ECO:0000256" key="3">
    <source>
        <dbReference type="ARBA" id="ARBA00022692"/>
    </source>
</evidence>
<feature type="domain" description="Cytochrome b5 heme-binding" evidence="10">
    <location>
        <begin position="3"/>
        <end position="79"/>
    </location>
</feature>
<evidence type="ECO:0000313" key="12">
    <source>
        <dbReference type="Proteomes" id="UP000716291"/>
    </source>
</evidence>
<dbReference type="PANTHER" id="PTHR19359:SF14">
    <property type="entry name" value="CYTOCHROME B5 A"/>
    <property type="match status" value="1"/>
</dbReference>
<dbReference type="FunFam" id="3.10.120.10:FF:000002">
    <property type="entry name" value="Cytochrome b5 type B"/>
    <property type="match status" value="1"/>
</dbReference>
<gene>
    <name evidence="11" type="ORF">G6F64_004699</name>
</gene>
<evidence type="ECO:0000256" key="2">
    <source>
        <dbReference type="ARBA" id="ARBA00022617"/>
    </source>
</evidence>
<evidence type="ECO:0000256" key="8">
    <source>
        <dbReference type="ARBA" id="ARBA00038168"/>
    </source>
</evidence>
<accession>A0A9P6XC06</accession>
<comment type="caution">
    <text evidence="11">The sequence shown here is derived from an EMBL/GenBank/DDBJ whole genome shotgun (WGS) entry which is preliminary data.</text>
</comment>
<dbReference type="PROSITE" id="PS50255">
    <property type="entry name" value="CYTOCHROME_B5_2"/>
    <property type="match status" value="1"/>
</dbReference>
<keyword evidence="4 9" id="KW-0479">Metal-binding</keyword>
<dbReference type="EMBL" id="JAANQT010000531">
    <property type="protein sequence ID" value="KAG1310250.1"/>
    <property type="molecule type" value="Genomic_DNA"/>
</dbReference>
<evidence type="ECO:0000313" key="11">
    <source>
        <dbReference type="EMBL" id="KAG1310250.1"/>
    </source>
</evidence>
<evidence type="ECO:0000256" key="5">
    <source>
        <dbReference type="ARBA" id="ARBA00022989"/>
    </source>
</evidence>
<evidence type="ECO:0000256" key="9">
    <source>
        <dbReference type="RuleBase" id="RU362121"/>
    </source>
</evidence>
<dbReference type="InterPro" id="IPR001199">
    <property type="entry name" value="Cyt_B5-like_heme/steroid-bd"/>
</dbReference>
<dbReference type="InterPro" id="IPR036400">
    <property type="entry name" value="Cyt_B5-like_heme/steroid_sf"/>
</dbReference>
<dbReference type="PANTHER" id="PTHR19359">
    <property type="entry name" value="CYTOCHROME B5"/>
    <property type="match status" value="1"/>
</dbReference>
<name>A0A9P6XC06_RHIOR</name>
<dbReference type="PRINTS" id="PR00363">
    <property type="entry name" value="CYTOCHROMEB5"/>
</dbReference>
<evidence type="ECO:0000256" key="7">
    <source>
        <dbReference type="ARBA" id="ARBA00023136"/>
    </source>
</evidence>
<keyword evidence="3" id="KW-0812">Transmembrane</keyword>
<dbReference type="GO" id="GO:0016020">
    <property type="term" value="C:membrane"/>
    <property type="evidence" value="ECO:0007669"/>
    <property type="project" value="UniProtKB-SubCell"/>
</dbReference>
<dbReference type="SMART" id="SM01117">
    <property type="entry name" value="Cyt-b5"/>
    <property type="match status" value="1"/>
</dbReference>
<dbReference type="GO" id="GO:0046872">
    <property type="term" value="F:metal ion binding"/>
    <property type="evidence" value="ECO:0007669"/>
    <property type="project" value="UniProtKB-UniRule"/>
</dbReference>
<dbReference type="Proteomes" id="UP000716291">
    <property type="component" value="Unassembled WGS sequence"/>
</dbReference>
<evidence type="ECO:0000256" key="4">
    <source>
        <dbReference type="ARBA" id="ARBA00022723"/>
    </source>
</evidence>
<dbReference type="SUPFAM" id="SSF55856">
    <property type="entry name" value="Cytochrome b5-like heme/steroid binding domain"/>
    <property type="match status" value="1"/>
</dbReference>
<reference evidence="11" key="1">
    <citation type="journal article" date="2020" name="Microb. Genom.">
        <title>Genetic diversity of clinical and environmental Mucorales isolates obtained from an investigation of mucormycosis cases among solid organ transplant recipients.</title>
        <authorList>
            <person name="Nguyen M.H."/>
            <person name="Kaul D."/>
            <person name="Muto C."/>
            <person name="Cheng S.J."/>
            <person name="Richter R.A."/>
            <person name="Bruno V.M."/>
            <person name="Liu G."/>
            <person name="Beyhan S."/>
            <person name="Sundermann A.J."/>
            <person name="Mounaud S."/>
            <person name="Pasculle A.W."/>
            <person name="Nierman W.C."/>
            <person name="Driscoll E."/>
            <person name="Cumbie R."/>
            <person name="Clancy C.J."/>
            <person name="Dupont C.L."/>
        </authorList>
    </citation>
    <scope>NUCLEOTIDE SEQUENCE</scope>
    <source>
        <strain evidence="11">GL11</strain>
    </source>
</reference>
<organism evidence="11 12">
    <name type="scientific">Rhizopus oryzae</name>
    <name type="common">Mucormycosis agent</name>
    <name type="synonym">Rhizopus arrhizus var. delemar</name>
    <dbReference type="NCBI Taxonomy" id="64495"/>
    <lineage>
        <taxon>Eukaryota</taxon>
        <taxon>Fungi</taxon>
        <taxon>Fungi incertae sedis</taxon>
        <taxon>Mucoromycota</taxon>
        <taxon>Mucoromycotina</taxon>
        <taxon>Mucoromycetes</taxon>
        <taxon>Mucorales</taxon>
        <taxon>Mucorineae</taxon>
        <taxon>Rhizopodaceae</taxon>
        <taxon>Rhizopus</taxon>
    </lineage>
</organism>
<comment type="similarity">
    <text evidence="8 9">Belongs to the cytochrome b5 family.</text>
</comment>
<keyword evidence="6 9" id="KW-0408">Iron</keyword>
<dbReference type="Gene3D" id="3.10.120.10">
    <property type="entry name" value="Cytochrome b5-like heme/steroid binding domain"/>
    <property type="match status" value="1"/>
</dbReference>
<dbReference type="InterPro" id="IPR018506">
    <property type="entry name" value="Cyt_B5_heme-BS"/>
</dbReference>
<protein>
    <recommendedName>
        <fullName evidence="10">Cytochrome b5 heme-binding domain-containing protein</fullName>
    </recommendedName>
</protein>
<dbReference type="AlphaFoldDB" id="A0A9P6XC06"/>
<keyword evidence="12" id="KW-1185">Reference proteome</keyword>
<keyword evidence="5" id="KW-1133">Transmembrane helix</keyword>
<sequence>MTAKIFSLDEVSKHRTKSDLWVIIHNKVYDITHFIAEHPGGEEVLVDEGGKDATEAFEDIGHSDEAREILENYLIGALDEASQKKEYNVNVIRAGELPEEKSSSSLRIILPAIAIIVIKDSEPLNDDKFHIYDEDDTTTTTTTTNNNSNNNERTLIIEDEDEEESLCSFEAIMNDPENTRISKYQNTYFMDGGNRFISLPTLGNTSTKAASHISRMFEDWLQQKLCYQTYDERLPILEDSVELLAEDIVNKLKSRNSIRGLMGLSRILIKIRTGHVYTYHSLKDGQPLITADMEGFFQQFPLFVEIIIYTMPREDMQLDDVKLLLSVENITLNSSDPYLIRQDIQLVA</sequence>
<evidence type="ECO:0000256" key="1">
    <source>
        <dbReference type="ARBA" id="ARBA00004370"/>
    </source>
</evidence>
<keyword evidence="2 9" id="KW-0349">Heme</keyword>
<evidence type="ECO:0000256" key="6">
    <source>
        <dbReference type="ARBA" id="ARBA00023004"/>
    </source>
</evidence>
<dbReference type="Pfam" id="PF00173">
    <property type="entry name" value="Cyt-b5"/>
    <property type="match status" value="1"/>
</dbReference>
<keyword evidence="7" id="KW-0472">Membrane</keyword>
<comment type="subcellular location">
    <subcellularLocation>
        <location evidence="1">Membrane</location>
    </subcellularLocation>
</comment>
<dbReference type="InterPro" id="IPR050668">
    <property type="entry name" value="Cytochrome_b5"/>
</dbReference>
<evidence type="ECO:0000259" key="10">
    <source>
        <dbReference type="PROSITE" id="PS50255"/>
    </source>
</evidence>